<proteinExistence type="predicted"/>
<evidence type="ECO:0000313" key="3">
    <source>
        <dbReference type="Proteomes" id="UP001501532"/>
    </source>
</evidence>
<evidence type="ECO:0000313" key="2">
    <source>
        <dbReference type="EMBL" id="GAA3066328.1"/>
    </source>
</evidence>
<keyword evidence="3" id="KW-1185">Reference proteome</keyword>
<dbReference type="EMBL" id="BAAAUF010000058">
    <property type="protein sequence ID" value="GAA3066328.1"/>
    <property type="molecule type" value="Genomic_DNA"/>
</dbReference>
<feature type="region of interest" description="Disordered" evidence="1">
    <location>
        <begin position="1"/>
        <end position="71"/>
    </location>
</feature>
<dbReference type="Proteomes" id="UP001501532">
    <property type="component" value="Unassembled WGS sequence"/>
</dbReference>
<evidence type="ECO:0008006" key="4">
    <source>
        <dbReference type="Google" id="ProtNLM"/>
    </source>
</evidence>
<reference evidence="3" key="1">
    <citation type="journal article" date="2019" name="Int. J. Syst. Evol. Microbiol.">
        <title>The Global Catalogue of Microorganisms (GCM) 10K type strain sequencing project: providing services to taxonomists for standard genome sequencing and annotation.</title>
        <authorList>
            <consortium name="The Broad Institute Genomics Platform"/>
            <consortium name="The Broad Institute Genome Sequencing Center for Infectious Disease"/>
            <person name="Wu L."/>
            <person name="Ma J."/>
        </authorList>
    </citation>
    <scope>NUCLEOTIDE SEQUENCE [LARGE SCALE GENOMIC DNA]</scope>
    <source>
        <strain evidence="3">JCM 9091</strain>
    </source>
</reference>
<accession>A0ABP6LXZ0</accession>
<sequence length="71" mass="7300">MAAEENPAGIEATLLPQSGNEASDPIAPVPDLTPESTCGKASLRHGGKMSGAPGRCRPRRDCGRQASGNQQ</sequence>
<gene>
    <name evidence="2" type="ORF">GCM10010448_57190</name>
</gene>
<name>A0ABP6LXZ0_9ACTN</name>
<protein>
    <recommendedName>
        <fullName evidence="4">Transposase</fullName>
    </recommendedName>
</protein>
<comment type="caution">
    <text evidence="2">The sequence shown here is derived from an EMBL/GenBank/DDBJ whole genome shotgun (WGS) entry which is preliminary data.</text>
</comment>
<evidence type="ECO:0000256" key="1">
    <source>
        <dbReference type="SAM" id="MobiDB-lite"/>
    </source>
</evidence>
<organism evidence="2 3">
    <name type="scientific">Streptomyces glomeratus</name>
    <dbReference type="NCBI Taxonomy" id="284452"/>
    <lineage>
        <taxon>Bacteria</taxon>
        <taxon>Bacillati</taxon>
        <taxon>Actinomycetota</taxon>
        <taxon>Actinomycetes</taxon>
        <taxon>Kitasatosporales</taxon>
        <taxon>Streptomycetaceae</taxon>
        <taxon>Streptomyces</taxon>
    </lineage>
</organism>